<dbReference type="CTD" id="18936"/>
<comment type="similarity">
    <text evidence="1">Belongs to the PPase class C family. Prune subfamily.</text>
</comment>
<evidence type="ECO:0000313" key="5">
    <source>
        <dbReference type="RefSeq" id="XP_015585862.1"/>
    </source>
</evidence>
<dbReference type="RefSeq" id="XP_015585861.1">
    <property type="nucleotide sequence ID" value="XM_015730375.2"/>
</dbReference>
<evidence type="ECO:0000313" key="3">
    <source>
        <dbReference type="Proteomes" id="UP000694920"/>
    </source>
</evidence>
<name>A0AAJ7BH18_CEPCN</name>
<dbReference type="SUPFAM" id="SSF64182">
    <property type="entry name" value="DHH phosphoesterases"/>
    <property type="match status" value="1"/>
</dbReference>
<dbReference type="InterPro" id="IPR038763">
    <property type="entry name" value="DHH_sf"/>
</dbReference>
<sequence length="372" mass="41794">MESFLRASKACLTTLNAYEKIIVVMGNPTCDLDSAVCALVHGFFVYTDRVQGQKNEKIAVIPIMNISKKEFRVKTEVVYYLGGHNLPLNLLTFRDEIDLRKLNAEGKLELILVDHHTLPKEDLSLADSVVEIIDHRPQDVTWSWSGRTINLQTVGSCATLVAKNILEKRRMLLDSQVSNLLRGPILIDTCNFSKEADRATPMDFDVIRQLEELNTLHPSRDQLYQDILNAKTDISQLTPDDLIIKDLKVVNGIPIVGLPILVENFIKMDGAHEALDSFAMKENTPFAILIGLDLKNDVVTRDIAVFSLSSNELENKVIEALMTSTNPKLELTETHRFSKSGRTLIHYKQGNVKASRKQILPIIQSVSRDCTC</sequence>
<accession>A0AAJ7BH18</accession>
<gene>
    <name evidence="4 5" type="primary">LOC107263317</name>
</gene>
<dbReference type="PANTHER" id="PTHR12112:SF39">
    <property type="entry name" value="EG:152A3.5 PROTEIN (FBGN0003116_PN PROTEIN)"/>
    <property type="match status" value="1"/>
</dbReference>
<dbReference type="PANTHER" id="PTHR12112">
    <property type="entry name" value="BNIP - RELATED"/>
    <property type="match status" value="1"/>
</dbReference>
<feature type="domain" description="DHHA2" evidence="2">
    <location>
        <begin position="224"/>
        <end position="367"/>
    </location>
</feature>
<dbReference type="GO" id="GO:0004309">
    <property type="term" value="F:exopolyphosphatase activity"/>
    <property type="evidence" value="ECO:0007669"/>
    <property type="project" value="TreeGrafter"/>
</dbReference>
<evidence type="ECO:0000256" key="1">
    <source>
        <dbReference type="ARBA" id="ARBA00010331"/>
    </source>
</evidence>
<dbReference type="Gene3D" id="3.10.310.20">
    <property type="entry name" value="DHHA2 domain"/>
    <property type="match status" value="1"/>
</dbReference>
<dbReference type="GO" id="GO:0005737">
    <property type="term" value="C:cytoplasm"/>
    <property type="evidence" value="ECO:0007669"/>
    <property type="project" value="InterPro"/>
</dbReference>
<dbReference type="Gene3D" id="3.90.1640.10">
    <property type="entry name" value="inorganic pyrophosphatase (n-terminal core)"/>
    <property type="match status" value="1"/>
</dbReference>
<keyword evidence="3" id="KW-1185">Reference proteome</keyword>
<dbReference type="Pfam" id="PF02833">
    <property type="entry name" value="DHHA2"/>
    <property type="match status" value="1"/>
</dbReference>
<proteinExistence type="inferred from homology"/>
<dbReference type="InterPro" id="IPR004097">
    <property type="entry name" value="DHHA2"/>
</dbReference>
<reference evidence="4 5" key="1">
    <citation type="submission" date="2025-04" db="UniProtKB">
        <authorList>
            <consortium name="RefSeq"/>
        </authorList>
    </citation>
    <scope>IDENTIFICATION</scope>
</reference>
<dbReference type="AlphaFoldDB" id="A0AAJ7BH18"/>
<evidence type="ECO:0000313" key="4">
    <source>
        <dbReference type="RefSeq" id="XP_015585861.1"/>
    </source>
</evidence>
<dbReference type="KEGG" id="ccin:107263317"/>
<dbReference type="InterPro" id="IPR038222">
    <property type="entry name" value="DHHA2_dom_sf"/>
</dbReference>
<organism evidence="3 4">
    <name type="scientific">Cephus cinctus</name>
    <name type="common">Wheat stem sawfly</name>
    <dbReference type="NCBI Taxonomy" id="211228"/>
    <lineage>
        <taxon>Eukaryota</taxon>
        <taxon>Metazoa</taxon>
        <taxon>Ecdysozoa</taxon>
        <taxon>Arthropoda</taxon>
        <taxon>Hexapoda</taxon>
        <taxon>Insecta</taxon>
        <taxon>Pterygota</taxon>
        <taxon>Neoptera</taxon>
        <taxon>Endopterygota</taxon>
        <taxon>Hymenoptera</taxon>
        <taxon>Cephoidea</taxon>
        <taxon>Cephidae</taxon>
        <taxon>Cephus</taxon>
    </lineage>
</organism>
<dbReference type="SMART" id="SM01131">
    <property type="entry name" value="DHHA2"/>
    <property type="match status" value="1"/>
</dbReference>
<dbReference type="GeneID" id="107263317"/>
<dbReference type="RefSeq" id="XP_015585862.1">
    <property type="nucleotide sequence ID" value="XM_015730376.2"/>
</dbReference>
<protein>
    <submittedName>
        <fullName evidence="4 5">Exopolyphosphatase PRUNE1 isoform X1</fullName>
    </submittedName>
</protein>
<dbReference type="Proteomes" id="UP000694920">
    <property type="component" value="Unplaced"/>
</dbReference>
<evidence type="ECO:0000259" key="2">
    <source>
        <dbReference type="SMART" id="SM01131"/>
    </source>
</evidence>